<proteinExistence type="predicted"/>
<sequence>MPYLGTLFGRRYSSRKQIDNAMKNNASNQRATVSVCPPGDGVCDRLWVKLSVQHQGKYDNFSVADDRYGILSEHHHKGFVIFQTMEACISQKILAFVWRSPNKLWKREKVRLLWILFQKLAVISVLLSLKNQRSNIAQAYGTQC</sequence>
<evidence type="ECO:0000313" key="2">
    <source>
        <dbReference type="Proteomes" id="UP000599391"/>
    </source>
</evidence>
<accession>A0A8J7H2U7</accession>
<name>A0A8J7H2U7_9CYAN</name>
<keyword evidence="2" id="KW-1185">Reference proteome</keyword>
<gene>
    <name evidence="1" type="ORF">I8751_01470</name>
</gene>
<organism evidence="1 2">
    <name type="scientific">Atlanticothrix silvestris CENA357</name>
    <dbReference type="NCBI Taxonomy" id="1725252"/>
    <lineage>
        <taxon>Bacteria</taxon>
        <taxon>Bacillati</taxon>
        <taxon>Cyanobacteriota</taxon>
        <taxon>Cyanophyceae</taxon>
        <taxon>Nostocales</taxon>
        <taxon>Nodulariaceae</taxon>
        <taxon>Atlanticothrix</taxon>
        <taxon>Atlanticothrix silvestris</taxon>
    </lineage>
</organism>
<dbReference type="Proteomes" id="UP000599391">
    <property type="component" value="Unassembled WGS sequence"/>
</dbReference>
<reference evidence="1 2" key="1">
    <citation type="journal article" date="2021" name="Int. J. Syst. Evol. Microbiol.">
        <title>Amazonocrinis nigriterrae gen. nov., sp. nov., Atlanticothrix silvestris gen. nov., sp. nov. and Dendronalium phyllosphericum gen. nov., sp. nov., nostocacean cyanobacteria from Brazilian environments.</title>
        <authorList>
            <person name="Alvarenga D.O."/>
            <person name="Andreote A.P.D."/>
            <person name="Branco L.H.Z."/>
            <person name="Delbaje E."/>
            <person name="Cruz R.B."/>
            <person name="Varani A.M."/>
            <person name="Fiore M.F."/>
        </authorList>
    </citation>
    <scope>NUCLEOTIDE SEQUENCE [LARGE SCALE GENOMIC DNA]</scope>
    <source>
        <strain evidence="1 2">CENA357</strain>
    </source>
</reference>
<protein>
    <submittedName>
        <fullName evidence="1">Uncharacterized protein</fullName>
    </submittedName>
</protein>
<dbReference type="EMBL" id="JAECZB010000002">
    <property type="protein sequence ID" value="MBH8551078.1"/>
    <property type="molecule type" value="Genomic_DNA"/>
</dbReference>
<dbReference type="AlphaFoldDB" id="A0A8J7H2U7"/>
<dbReference type="RefSeq" id="WP_214437394.1">
    <property type="nucleotide sequence ID" value="NZ_JAECZB010000002.1"/>
</dbReference>
<evidence type="ECO:0000313" key="1">
    <source>
        <dbReference type="EMBL" id="MBH8551078.1"/>
    </source>
</evidence>
<comment type="caution">
    <text evidence="1">The sequence shown here is derived from an EMBL/GenBank/DDBJ whole genome shotgun (WGS) entry which is preliminary data.</text>
</comment>